<proteinExistence type="predicted"/>
<evidence type="ECO:0000313" key="5">
    <source>
        <dbReference type="Proteomes" id="UP000033710"/>
    </source>
</evidence>
<feature type="compositionally biased region" description="Low complexity" evidence="1">
    <location>
        <begin position="185"/>
        <end position="245"/>
    </location>
</feature>
<keyword evidence="2" id="KW-1133">Transmembrane helix</keyword>
<gene>
    <name evidence="4" type="ORF">SPSK_09362</name>
</gene>
<dbReference type="OrthoDB" id="3547571at2759"/>
<evidence type="ECO:0000313" key="4">
    <source>
        <dbReference type="EMBL" id="KJR84179.1"/>
    </source>
</evidence>
<evidence type="ECO:0000256" key="2">
    <source>
        <dbReference type="SAM" id="Phobius"/>
    </source>
</evidence>
<dbReference type="GeneID" id="27671213"/>
<feature type="compositionally biased region" description="Pro residues" evidence="1">
    <location>
        <begin position="333"/>
        <end position="342"/>
    </location>
</feature>
<dbReference type="KEGG" id="ssck:SPSK_09362"/>
<organism evidence="4 5">
    <name type="scientific">Sporothrix schenckii 1099-18</name>
    <dbReference type="NCBI Taxonomy" id="1397361"/>
    <lineage>
        <taxon>Eukaryota</taxon>
        <taxon>Fungi</taxon>
        <taxon>Dikarya</taxon>
        <taxon>Ascomycota</taxon>
        <taxon>Pezizomycotina</taxon>
        <taxon>Sordariomycetes</taxon>
        <taxon>Sordariomycetidae</taxon>
        <taxon>Ophiostomatales</taxon>
        <taxon>Ophiostomataceae</taxon>
        <taxon>Sporothrix</taxon>
    </lineage>
</organism>
<dbReference type="Proteomes" id="UP000033710">
    <property type="component" value="Unassembled WGS sequence"/>
</dbReference>
<dbReference type="VEuPathDB" id="FungiDB:SPSK_09362"/>
<feature type="transmembrane region" description="Helical" evidence="2">
    <location>
        <begin position="249"/>
        <end position="274"/>
    </location>
</feature>
<reference evidence="4 5" key="2">
    <citation type="journal article" date="2015" name="Eukaryot. Cell">
        <title>Asexual propagation of a virulent clone complex in a human and feline outbreak of sporotrichosis.</title>
        <authorList>
            <person name="Teixeira Mde M."/>
            <person name="Rodrigues A.M."/>
            <person name="Tsui C.K."/>
            <person name="de Almeida L.G."/>
            <person name="Van Diepeningen A.D."/>
            <person name="van den Ende B.G."/>
            <person name="Fernandes G.F."/>
            <person name="Kano R."/>
            <person name="Hamelin R.C."/>
            <person name="Lopes-Bezerra L.M."/>
            <person name="Vasconcelos A.T."/>
            <person name="de Hoog S."/>
            <person name="de Camargo Z.P."/>
            <person name="Felipe M.S."/>
        </authorList>
    </citation>
    <scope>NUCLEOTIDE SEQUENCE [LARGE SCALE GENOMIC DNA]</scope>
    <source>
        <strain evidence="4 5">1099-18</strain>
    </source>
</reference>
<comment type="caution">
    <text evidence="4">The sequence shown here is derived from an EMBL/GenBank/DDBJ whole genome shotgun (WGS) entry which is preliminary data.</text>
</comment>
<evidence type="ECO:0000256" key="3">
    <source>
        <dbReference type="SAM" id="SignalP"/>
    </source>
</evidence>
<evidence type="ECO:0000256" key="1">
    <source>
        <dbReference type="SAM" id="MobiDB-lite"/>
    </source>
</evidence>
<feature type="compositionally biased region" description="Pro residues" evidence="1">
    <location>
        <begin position="296"/>
        <end position="315"/>
    </location>
</feature>
<dbReference type="EMBL" id="AXCR01000007">
    <property type="protein sequence ID" value="KJR84179.1"/>
    <property type="molecule type" value="Genomic_DNA"/>
</dbReference>
<reference evidence="4 5" key="1">
    <citation type="journal article" date="2014" name="BMC Genomics">
        <title>Comparative genomics of the major fungal agents of human and animal Sporotrichosis: Sporothrix schenckii and Sporothrix brasiliensis.</title>
        <authorList>
            <person name="Teixeira M.M."/>
            <person name="de Almeida L.G."/>
            <person name="Kubitschek-Barreira P."/>
            <person name="Alves F.L."/>
            <person name="Kioshima E.S."/>
            <person name="Abadio A.K."/>
            <person name="Fernandes L."/>
            <person name="Derengowski L.S."/>
            <person name="Ferreira K.S."/>
            <person name="Souza R.C."/>
            <person name="Ruiz J.C."/>
            <person name="de Andrade N.C."/>
            <person name="Paes H.C."/>
            <person name="Nicola A.M."/>
            <person name="Albuquerque P."/>
            <person name="Gerber A.L."/>
            <person name="Martins V.P."/>
            <person name="Peconick L.D."/>
            <person name="Neto A.V."/>
            <person name="Chaucanez C.B."/>
            <person name="Silva P.A."/>
            <person name="Cunha O.L."/>
            <person name="de Oliveira F.F."/>
            <person name="dos Santos T.C."/>
            <person name="Barros A.L."/>
            <person name="Soares M.A."/>
            <person name="de Oliveira L.M."/>
            <person name="Marini M.M."/>
            <person name="Villalobos-Duno H."/>
            <person name="Cunha M.M."/>
            <person name="de Hoog S."/>
            <person name="da Silveira J.F."/>
            <person name="Henrissat B."/>
            <person name="Nino-Vega G.A."/>
            <person name="Cisalpino P.S."/>
            <person name="Mora-Montes H.M."/>
            <person name="Almeida S.R."/>
            <person name="Stajich J.E."/>
            <person name="Lopes-Bezerra L.M."/>
            <person name="Vasconcelos A.T."/>
            <person name="Felipe M.S."/>
        </authorList>
    </citation>
    <scope>NUCLEOTIDE SEQUENCE [LARGE SCALE GENOMIC DNA]</scope>
    <source>
        <strain evidence="4 5">1099-18</strain>
    </source>
</reference>
<feature type="signal peptide" evidence="3">
    <location>
        <begin position="1"/>
        <end position="20"/>
    </location>
</feature>
<keyword evidence="2" id="KW-0812">Transmembrane</keyword>
<accession>A0A0F2M509</accession>
<dbReference type="RefSeq" id="XP_016586855.1">
    <property type="nucleotide sequence ID" value="XM_016735936.1"/>
</dbReference>
<sequence length="389" mass="39609">MHLALLAVQLLLLHAVCCIAAVGRTLPTPASLTTKTAPLHFRAATQQPTAVALAAAQTDGQLITCGYLDGNASAPRSAQPGFDCRIDTQHGIWGFCPTTVIAATDCGLAAACSDSGTCTSICEFNAASGLTTITWYVVIRPSSGTNVAYCSTAMLTFGVDQSYAYVACGHDPVTDHYVVTPTFTPTPSTTSSSKAPPTTSTRPSVSSTSSPATKSPAAQSSSSSSSSITTSQATSSPSPSTASTSNTNVGAIVGGVLGGLALLCSSAIAVVFIIKRNRSSSRGDRQHDGPSTSTSSPPPPDMSGPSTAPFPPAPPYAQHAQHAPHLHGIHAGAPPPGPPPATGVPHAMYPNVYHEADSSPEKYNPSSAQSRGYEGSAAYAVELPSHDSF</sequence>
<feature type="region of interest" description="Disordered" evidence="1">
    <location>
        <begin position="185"/>
        <end position="247"/>
    </location>
</feature>
<feature type="chain" id="PRO_5002454785" evidence="3">
    <location>
        <begin position="21"/>
        <end position="389"/>
    </location>
</feature>
<keyword evidence="2" id="KW-0472">Membrane</keyword>
<feature type="region of interest" description="Disordered" evidence="1">
    <location>
        <begin position="278"/>
        <end position="389"/>
    </location>
</feature>
<name>A0A0F2M509_SPOSC</name>
<keyword evidence="3" id="KW-0732">Signal</keyword>
<protein>
    <submittedName>
        <fullName evidence="4">Uncharacterized protein</fullName>
    </submittedName>
</protein>
<dbReference type="AlphaFoldDB" id="A0A0F2M509"/>